<dbReference type="Proteomes" id="UP000442990">
    <property type="component" value="Unassembled WGS sequence"/>
</dbReference>
<name>A0A7J5DBR1_9ACTN</name>
<comment type="caution">
    <text evidence="1">The sequence shown here is derived from an EMBL/GenBank/DDBJ whole genome shotgun (WGS) entry which is preliminary data.</text>
</comment>
<sequence length="67" mass="7701">MRVEVSAKFASMPTRRAVHTSTVNCMSGMWEMFHLIRFIWQAKGLLRGLPGHMAHNRVNKPRRGPVI</sequence>
<keyword evidence="2" id="KW-1185">Reference proteome</keyword>
<organism evidence="1 2">
    <name type="scientific">Streptomyces triticiradicis</name>
    <dbReference type="NCBI Taxonomy" id="2651189"/>
    <lineage>
        <taxon>Bacteria</taxon>
        <taxon>Bacillati</taxon>
        <taxon>Actinomycetota</taxon>
        <taxon>Actinomycetes</taxon>
        <taxon>Kitasatosporales</taxon>
        <taxon>Streptomycetaceae</taxon>
        <taxon>Streptomyces</taxon>
    </lineage>
</organism>
<reference evidence="1 2" key="1">
    <citation type="submission" date="2019-09" db="EMBL/GenBank/DDBJ databases">
        <title>Isolation and identification of active actinomycetes.</title>
        <authorList>
            <person name="Yu Z."/>
            <person name="Han C."/>
            <person name="Yu B."/>
        </authorList>
    </citation>
    <scope>NUCLEOTIDE SEQUENCE [LARGE SCALE GENOMIC DNA]</scope>
    <source>
        <strain evidence="1 2">NEAU-H2</strain>
    </source>
</reference>
<protein>
    <submittedName>
        <fullName evidence="1">Uncharacterized protein</fullName>
    </submittedName>
</protein>
<dbReference type="AlphaFoldDB" id="A0A7J5DBR1"/>
<gene>
    <name evidence="1" type="ORF">F8144_22950</name>
</gene>
<dbReference type="EMBL" id="WBKG01000020">
    <property type="protein sequence ID" value="KAB1986258.1"/>
    <property type="molecule type" value="Genomic_DNA"/>
</dbReference>
<proteinExistence type="predicted"/>
<evidence type="ECO:0000313" key="1">
    <source>
        <dbReference type="EMBL" id="KAB1986258.1"/>
    </source>
</evidence>
<evidence type="ECO:0000313" key="2">
    <source>
        <dbReference type="Proteomes" id="UP000442990"/>
    </source>
</evidence>
<accession>A0A7J5DBR1</accession>